<dbReference type="OrthoDB" id="428260at2759"/>
<dbReference type="InterPro" id="IPR001466">
    <property type="entry name" value="Beta-lactam-related"/>
</dbReference>
<feature type="domain" description="Beta-lactamase-related" evidence="1">
    <location>
        <begin position="13"/>
        <end position="383"/>
    </location>
</feature>
<protein>
    <recommendedName>
        <fullName evidence="1">Beta-lactamase-related domain-containing protein</fullName>
    </recommendedName>
</protein>
<dbReference type="InterPro" id="IPR012338">
    <property type="entry name" value="Beta-lactam/transpept-like"/>
</dbReference>
<dbReference type="Proteomes" id="UP000567179">
    <property type="component" value="Unassembled WGS sequence"/>
</dbReference>
<proteinExistence type="predicted"/>
<dbReference type="PANTHER" id="PTHR43283:SF3">
    <property type="entry name" value="BETA-LACTAMASE FAMILY PROTEIN (AFU_ORTHOLOGUE AFUA_5G07500)"/>
    <property type="match status" value="1"/>
</dbReference>
<evidence type="ECO:0000259" key="1">
    <source>
        <dbReference type="Pfam" id="PF00144"/>
    </source>
</evidence>
<dbReference type="EMBL" id="JAACJJ010000015">
    <property type="protein sequence ID" value="KAF5325553.1"/>
    <property type="molecule type" value="Genomic_DNA"/>
</dbReference>
<dbReference type="AlphaFoldDB" id="A0A8H5BNA8"/>
<dbReference type="InterPro" id="IPR050789">
    <property type="entry name" value="Diverse_Enzym_Activities"/>
</dbReference>
<dbReference type="Gene3D" id="3.40.710.10">
    <property type="entry name" value="DD-peptidase/beta-lactamase superfamily"/>
    <property type="match status" value="1"/>
</dbReference>
<sequence>MSIKLTPKGIKALDDVVRNTAESKRVPAFAYGVTTADEEVYFNAAGPRLVTNPSGPQINKDDVFWLCSMTKMITHLAALHLIDQGKLSPETPVEEFFPQFAKTVIIDDVSAATPTYKPGTSKMLVKHLQHFTSGLFYGSRGDYGTRLDSPYSAPHNLVDPHTTWIEVLKGGLPGIPLKFEPGSDWTYGYSSDVLGFIVEKISGKTLEAYFQDVIFTPLGIKGSFYLTPYLEEKLLPLSVRTPEGLLEPWTDQPYVGLMERDPAKISCHLGGVGVYMPLRDYLKLLRHILQIKAGTATNPIWSVASIDSIFISVLSDKSASSVNQFTALPYPGLSWSTAAAVATKDWEGRRKKGSIFWTGWAGTTHWIDPSAGVAGVMGTQLTCGTGGSRDPAVRRAQAEFEEALYAQLT</sequence>
<accession>A0A8H5BNA8</accession>
<gene>
    <name evidence="2" type="ORF">D9619_009687</name>
</gene>
<reference evidence="2 3" key="1">
    <citation type="journal article" date="2020" name="ISME J.">
        <title>Uncovering the hidden diversity of litter-decomposition mechanisms in mushroom-forming fungi.</title>
        <authorList>
            <person name="Floudas D."/>
            <person name="Bentzer J."/>
            <person name="Ahren D."/>
            <person name="Johansson T."/>
            <person name="Persson P."/>
            <person name="Tunlid A."/>
        </authorList>
    </citation>
    <scope>NUCLEOTIDE SEQUENCE [LARGE SCALE GENOMIC DNA]</scope>
    <source>
        <strain evidence="2 3">CBS 101986</strain>
    </source>
</reference>
<comment type="caution">
    <text evidence="2">The sequence shown here is derived from an EMBL/GenBank/DDBJ whole genome shotgun (WGS) entry which is preliminary data.</text>
</comment>
<keyword evidence="3" id="KW-1185">Reference proteome</keyword>
<organism evidence="2 3">
    <name type="scientific">Psilocybe cf. subviscida</name>
    <dbReference type="NCBI Taxonomy" id="2480587"/>
    <lineage>
        <taxon>Eukaryota</taxon>
        <taxon>Fungi</taxon>
        <taxon>Dikarya</taxon>
        <taxon>Basidiomycota</taxon>
        <taxon>Agaricomycotina</taxon>
        <taxon>Agaricomycetes</taxon>
        <taxon>Agaricomycetidae</taxon>
        <taxon>Agaricales</taxon>
        <taxon>Agaricineae</taxon>
        <taxon>Strophariaceae</taxon>
        <taxon>Psilocybe</taxon>
    </lineage>
</organism>
<evidence type="ECO:0000313" key="2">
    <source>
        <dbReference type="EMBL" id="KAF5325553.1"/>
    </source>
</evidence>
<dbReference type="SUPFAM" id="SSF56601">
    <property type="entry name" value="beta-lactamase/transpeptidase-like"/>
    <property type="match status" value="1"/>
</dbReference>
<name>A0A8H5BNA8_9AGAR</name>
<evidence type="ECO:0000313" key="3">
    <source>
        <dbReference type="Proteomes" id="UP000567179"/>
    </source>
</evidence>
<dbReference type="PANTHER" id="PTHR43283">
    <property type="entry name" value="BETA-LACTAMASE-RELATED"/>
    <property type="match status" value="1"/>
</dbReference>
<dbReference type="Pfam" id="PF00144">
    <property type="entry name" value="Beta-lactamase"/>
    <property type="match status" value="1"/>
</dbReference>